<feature type="domain" description="DUF4440" evidence="1">
    <location>
        <begin position="23"/>
        <end position="131"/>
    </location>
</feature>
<dbReference type="Gene3D" id="3.10.450.50">
    <property type="match status" value="1"/>
</dbReference>
<organism evidence="2 3">
    <name type="scientific">Actinoplanes couchii</name>
    <dbReference type="NCBI Taxonomy" id="403638"/>
    <lineage>
        <taxon>Bacteria</taxon>
        <taxon>Bacillati</taxon>
        <taxon>Actinomycetota</taxon>
        <taxon>Actinomycetes</taxon>
        <taxon>Micromonosporales</taxon>
        <taxon>Micromonosporaceae</taxon>
        <taxon>Actinoplanes</taxon>
    </lineage>
</organism>
<accession>A0ABQ3XSW8</accession>
<dbReference type="SUPFAM" id="SSF54427">
    <property type="entry name" value="NTF2-like"/>
    <property type="match status" value="1"/>
</dbReference>
<dbReference type="Proteomes" id="UP000612282">
    <property type="component" value="Unassembled WGS sequence"/>
</dbReference>
<evidence type="ECO:0000259" key="1">
    <source>
        <dbReference type="Pfam" id="PF14534"/>
    </source>
</evidence>
<dbReference type="EMBL" id="BOMG01000130">
    <property type="protein sequence ID" value="GID61594.1"/>
    <property type="molecule type" value="Genomic_DNA"/>
</dbReference>
<evidence type="ECO:0000313" key="2">
    <source>
        <dbReference type="EMBL" id="GID61594.1"/>
    </source>
</evidence>
<keyword evidence="3" id="KW-1185">Reference proteome</keyword>
<sequence length="142" mass="15688">MLKHYGGRMADIAVGATDPGELDQQERRRLAALVAADSALLDDLHADDFILVNPGGGEWDRAFYLGGIADGSIDYRRFEAVTPLQVMASDGVAVVRYRSAIEIAIGGGPYVSLIAWHLDCYRQDEQSNRWRCVWSQATRSDD</sequence>
<dbReference type="Pfam" id="PF14534">
    <property type="entry name" value="DUF4440"/>
    <property type="match status" value="1"/>
</dbReference>
<dbReference type="InterPro" id="IPR032710">
    <property type="entry name" value="NTF2-like_dom_sf"/>
</dbReference>
<gene>
    <name evidence="2" type="ORF">Aco03nite_099980</name>
</gene>
<name>A0ABQ3XSW8_9ACTN</name>
<comment type="caution">
    <text evidence="2">The sequence shown here is derived from an EMBL/GenBank/DDBJ whole genome shotgun (WGS) entry which is preliminary data.</text>
</comment>
<proteinExistence type="predicted"/>
<protein>
    <recommendedName>
        <fullName evidence="1">DUF4440 domain-containing protein</fullName>
    </recommendedName>
</protein>
<dbReference type="InterPro" id="IPR027843">
    <property type="entry name" value="DUF4440"/>
</dbReference>
<evidence type="ECO:0000313" key="3">
    <source>
        <dbReference type="Proteomes" id="UP000612282"/>
    </source>
</evidence>
<reference evidence="2 3" key="1">
    <citation type="submission" date="2021-01" db="EMBL/GenBank/DDBJ databases">
        <title>Whole genome shotgun sequence of Actinoplanes couchii NBRC 106145.</title>
        <authorList>
            <person name="Komaki H."/>
            <person name="Tamura T."/>
        </authorList>
    </citation>
    <scope>NUCLEOTIDE SEQUENCE [LARGE SCALE GENOMIC DNA]</scope>
    <source>
        <strain evidence="2 3">NBRC 106145</strain>
    </source>
</reference>